<dbReference type="Gene3D" id="1.10.10.60">
    <property type="entry name" value="Homeodomain-like"/>
    <property type="match status" value="1"/>
</dbReference>
<comment type="caution">
    <text evidence="3">The sequence shown here is derived from an EMBL/GenBank/DDBJ whole genome shotgun (WGS) entry which is preliminary data.</text>
</comment>
<accession>A0AA37WJT9</accession>
<reference evidence="3" key="1">
    <citation type="journal article" date="2014" name="Int. J. Syst. Evol. Microbiol.">
        <title>Complete genome sequence of Corynebacterium casei LMG S-19264T (=DSM 44701T), isolated from a smear-ripened cheese.</title>
        <authorList>
            <consortium name="US DOE Joint Genome Institute (JGI-PGF)"/>
            <person name="Walter F."/>
            <person name="Albersmeier A."/>
            <person name="Kalinowski J."/>
            <person name="Ruckert C."/>
        </authorList>
    </citation>
    <scope>NUCLEOTIDE SEQUENCE</scope>
    <source>
        <strain evidence="3">NBRC 110023</strain>
    </source>
</reference>
<dbReference type="EMBL" id="BSOT01000005">
    <property type="protein sequence ID" value="GLR70624.1"/>
    <property type="molecule type" value="Genomic_DNA"/>
</dbReference>
<dbReference type="PANTHER" id="PTHR33215">
    <property type="entry name" value="PROTEIN DISTAL ANTENNA"/>
    <property type="match status" value="1"/>
</dbReference>
<dbReference type="InterPro" id="IPR009057">
    <property type="entry name" value="Homeodomain-like_sf"/>
</dbReference>
<dbReference type="Pfam" id="PF01527">
    <property type="entry name" value="HTH_Tnp_1"/>
    <property type="match status" value="1"/>
</dbReference>
<dbReference type="InterPro" id="IPR051839">
    <property type="entry name" value="RD_transcriptional_regulator"/>
</dbReference>
<gene>
    <name evidence="3" type="primary">tnpA_1</name>
    <name evidence="3" type="ORF">GCM10007852_15320</name>
</gene>
<dbReference type="AlphaFoldDB" id="A0AA37WJT9"/>
<keyword evidence="2" id="KW-0175">Coiled coil</keyword>
<organism evidence="3 4">
    <name type="scientific">Agaribacter marinus</name>
    <dbReference type="NCBI Taxonomy" id="1431249"/>
    <lineage>
        <taxon>Bacteria</taxon>
        <taxon>Pseudomonadati</taxon>
        <taxon>Pseudomonadota</taxon>
        <taxon>Gammaproteobacteria</taxon>
        <taxon>Alteromonadales</taxon>
        <taxon>Alteromonadaceae</taxon>
        <taxon>Agaribacter</taxon>
    </lineage>
</organism>
<dbReference type="Proteomes" id="UP001156601">
    <property type="component" value="Unassembled WGS sequence"/>
</dbReference>
<evidence type="ECO:0000313" key="4">
    <source>
        <dbReference type="Proteomes" id="UP001156601"/>
    </source>
</evidence>
<proteinExistence type="inferred from homology"/>
<feature type="coiled-coil region" evidence="2">
    <location>
        <begin position="60"/>
        <end position="87"/>
    </location>
</feature>
<evidence type="ECO:0000313" key="3">
    <source>
        <dbReference type="EMBL" id="GLR70624.1"/>
    </source>
</evidence>
<dbReference type="GO" id="GO:0003677">
    <property type="term" value="F:DNA binding"/>
    <property type="evidence" value="ECO:0007669"/>
    <property type="project" value="InterPro"/>
</dbReference>
<sequence>MSRKTFSAEFKQECVELVVRQGYQVKQAALAMNIGFSTLQRWIRQYREEQQGLTPTASAITPEQQRIQALEKQVKQLQSDNDLLKKASVDSSVHRNSYIKILICVRTFDEATKTDIYPGRTRAGF</sequence>
<dbReference type="GO" id="GO:0006313">
    <property type="term" value="P:DNA transposition"/>
    <property type="evidence" value="ECO:0007669"/>
    <property type="project" value="InterPro"/>
</dbReference>
<dbReference type="InterPro" id="IPR002514">
    <property type="entry name" value="Transposase_8"/>
</dbReference>
<comment type="similarity">
    <text evidence="1">Belongs to the transposase 8 family.</text>
</comment>
<reference evidence="3" key="2">
    <citation type="submission" date="2023-01" db="EMBL/GenBank/DDBJ databases">
        <title>Draft genome sequence of Agaribacter marinus strain NBRC 110023.</title>
        <authorList>
            <person name="Sun Q."/>
            <person name="Mori K."/>
        </authorList>
    </citation>
    <scope>NUCLEOTIDE SEQUENCE</scope>
    <source>
        <strain evidence="3">NBRC 110023</strain>
    </source>
</reference>
<protein>
    <submittedName>
        <fullName evidence="3">Transposase</fullName>
    </submittedName>
</protein>
<name>A0AA37WJT9_9ALTE</name>
<dbReference type="PANTHER" id="PTHR33215:SF12">
    <property type="entry name" value="TRANSPOSASE INSN FOR INSERTION SEQUENCE ELEMENT IS911A-RELATED"/>
    <property type="match status" value="1"/>
</dbReference>
<keyword evidence="4" id="KW-1185">Reference proteome</keyword>
<evidence type="ECO:0000256" key="2">
    <source>
        <dbReference type="SAM" id="Coils"/>
    </source>
</evidence>
<dbReference type="GO" id="GO:0004803">
    <property type="term" value="F:transposase activity"/>
    <property type="evidence" value="ECO:0007669"/>
    <property type="project" value="InterPro"/>
</dbReference>
<dbReference type="RefSeq" id="WP_284216915.1">
    <property type="nucleotide sequence ID" value="NZ_BSOT01000005.1"/>
</dbReference>
<evidence type="ECO:0000256" key="1">
    <source>
        <dbReference type="ARBA" id="ARBA00009964"/>
    </source>
</evidence>
<dbReference type="SUPFAM" id="SSF46689">
    <property type="entry name" value="Homeodomain-like"/>
    <property type="match status" value="1"/>
</dbReference>